<dbReference type="PROSITE" id="PS50156">
    <property type="entry name" value="SSD"/>
    <property type="match status" value="1"/>
</dbReference>
<keyword evidence="3" id="KW-0812">Transmembrane</keyword>
<dbReference type="PANTHER" id="PTHR10796:SF92">
    <property type="entry name" value="PATCHED-RELATED, ISOFORM A"/>
    <property type="match status" value="1"/>
</dbReference>
<name>A0A9N8EFI5_9STRA</name>
<feature type="transmembrane region" description="Helical" evidence="3">
    <location>
        <begin position="538"/>
        <end position="561"/>
    </location>
</feature>
<comment type="caution">
    <text evidence="5">The sequence shown here is derived from an EMBL/GenBank/DDBJ whole genome shotgun (WGS) entry which is preliminary data.</text>
</comment>
<keyword evidence="6" id="KW-1185">Reference proteome</keyword>
<feature type="transmembrane region" description="Helical" evidence="3">
    <location>
        <begin position="892"/>
        <end position="911"/>
    </location>
</feature>
<organism evidence="5 6">
    <name type="scientific">Seminavis robusta</name>
    <dbReference type="NCBI Taxonomy" id="568900"/>
    <lineage>
        <taxon>Eukaryota</taxon>
        <taxon>Sar</taxon>
        <taxon>Stramenopiles</taxon>
        <taxon>Ochrophyta</taxon>
        <taxon>Bacillariophyta</taxon>
        <taxon>Bacillariophyceae</taxon>
        <taxon>Bacillariophycidae</taxon>
        <taxon>Naviculales</taxon>
        <taxon>Naviculaceae</taxon>
        <taxon>Seminavis</taxon>
    </lineage>
</organism>
<gene>
    <name evidence="5" type="ORF">SEMRO_1019_G231980.1</name>
</gene>
<sequence>MTSDSEAFATNMPASKAVIEEGAMVAVAAQDDTQNPVGEPENLEEPPMPSSESPAIGTGEISEASNNENNNYQEGNVEEKEEPTATNNNTMVDEAVVSATVATDITGDDLKSDEEPKVTSDTQESNDLETVPLPPTGRAGEDANENTAEVYKELETKLSSEDPTVTNNTVPSSPDATIDSLKQESVTEEYDDINGTEEQHKTRPPNCPGWTKWTDHFIHHQIPRAVTALSLLAIRKPRWTVCIMAFMSLFLVVLGMATNFQVVVEEFEVFAPFGVPSREHREWIQDTSGFPSPDVILATLVHKDGEDIVTIDGIQRVFDAHEAVVNDAEGYHEFCAQSTYVYNGTNTCRIISVVRFWNYSRAIFEATVTTDEQLNAIVQQENYPDGTPVDIETILGNHKIIVNPDGTKTMTAQSLVSAFLLPNTELEEVRAFETVALEALFPVQDEINDNPEKYNKYSLEVQSERSYPDEFLRAIVKDFPLLPFLYIIMVSFTMGIYFRRHPVQSRALLGVAAAVTVCCSIMSGFGLMFIFGVPFTNLTMLVPFVIFGVGLDDTFIITGGFARTNPEDDIEERIRQTLKDVGLSISVTTITTTVAFGLGSVSNIPAIRWLCLYSMTTIVVDFIYQITFFIAILVLDAKRIQQNRKDVCVWITVDESDDQKNAPSAFDDESPKALQEVQAHSPAPKHQPSFVDRFMVCASLLRQEFQVTELVPSDSYVVSFLDAFSSYRSRSLPVYAYFRFVDQSDPGMQEQMVQFIEDLGELDQMADPPFCWIRDVLSYTENETIGERLGLDLQALTFNQQMDLLLSNPTIEELYGQDIVRDANGNITASRCRMYTENLNLDVVQDQIDFLHAQVNVTTSQPVNQGRENWAFFSYDDFYLTWEFYDSIVQEWIITTIVGIIAVTVVGFFCIPDWTASFFVLPMIAILYVDLVGVIQFSGLYINIVTYVALAMSIGLLVDYIVHILLRYYESKGATREEKVKDTLRTMGSAVLSGGLSTLLGVVPLAFSSSQVMRTVFVTFFAMVAIGCSHGLIFLPIVLSYLGPEATVVPSEPRSLPEPVPTPTTNVDKDTAPQQNAEQPMQLQQVNSYEGAISV</sequence>
<feature type="transmembrane region" description="Helical" evidence="3">
    <location>
        <begin position="1016"/>
        <end position="1042"/>
    </location>
</feature>
<evidence type="ECO:0000256" key="3">
    <source>
        <dbReference type="SAM" id="Phobius"/>
    </source>
</evidence>
<dbReference type="GO" id="GO:0016020">
    <property type="term" value="C:membrane"/>
    <property type="evidence" value="ECO:0007669"/>
    <property type="project" value="TreeGrafter"/>
</dbReference>
<feature type="region of interest" description="Disordered" evidence="2">
    <location>
        <begin position="23"/>
        <end position="144"/>
    </location>
</feature>
<feature type="region of interest" description="Disordered" evidence="2">
    <location>
        <begin position="1049"/>
        <end position="1081"/>
    </location>
</feature>
<feature type="transmembrane region" description="Helical" evidence="3">
    <location>
        <begin position="581"/>
        <end position="601"/>
    </location>
</feature>
<dbReference type="Proteomes" id="UP001153069">
    <property type="component" value="Unassembled WGS sequence"/>
</dbReference>
<feature type="compositionally biased region" description="Low complexity" evidence="2">
    <location>
        <begin position="50"/>
        <end position="75"/>
    </location>
</feature>
<reference evidence="5" key="1">
    <citation type="submission" date="2020-06" db="EMBL/GenBank/DDBJ databases">
        <authorList>
            <consortium name="Plant Systems Biology data submission"/>
        </authorList>
    </citation>
    <scope>NUCLEOTIDE SEQUENCE</scope>
    <source>
        <strain evidence="5">D6</strain>
    </source>
</reference>
<feature type="compositionally biased region" description="Basic and acidic residues" evidence="2">
    <location>
        <begin position="108"/>
        <end position="118"/>
    </location>
</feature>
<evidence type="ECO:0000256" key="2">
    <source>
        <dbReference type="SAM" id="MobiDB-lite"/>
    </source>
</evidence>
<feature type="compositionally biased region" description="Polar residues" evidence="2">
    <location>
        <begin position="1072"/>
        <end position="1081"/>
    </location>
</feature>
<evidence type="ECO:0000259" key="4">
    <source>
        <dbReference type="PROSITE" id="PS50156"/>
    </source>
</evidence>
<feature type="transmembrane region" description="Helical" evidence="3">
    <location>
        <begin position="507"/>
        <end position="532"/>
    </location>
</feature>
<dbReference type="InterPro" id="IPR053958">
    <property type="entry name" value="HMGCR/SNAP/NPC1-like_SSD"/>
</dbReference>
<dbReference type="InterPro" id="IPR000731">
    <property type="entry name" value="SSD"/>
</dbReference>
<dbReference type="InterPro" id="IPR051697">
    <property type="entry name" value="Patched_domain-protein"/>
</dbReference>
<feature type="region of interest" description="Disordered" evidence="2">
    <location>
        <begin position="157"/>
        <end position="177"/>
    </location>
</feature>
<evidence type="ECO:0000256" key="1">
    <source>
        <dbReference type="ARBA" id="ARBA00005585"/>
    </source>
</evidence>
<keyword evidence="3" id="KW-1133">Transmembrane helix</keyword>
<feature type="compositionally biased region" description="Polar residues" evidence="2">
    <location>
        <begin position="161"/>
        <end position="175"/>
    </location>
</feature>
<protein>
    <submittedName>
        <fullName evidence="5">Pick C1-like protein 1</fullName>
    </submittedName>
</protein>
<dbReference type="AlphaFoldDB" id="A0A9N8EFI5"/>
<evidence type="ECO:0000313" key="5">
    <source>
        <dbReference type="EMBL" id="CAB9519465.1"/>
    </source>
</evidence>
<keyword evidence="3" id="KW-0472">Membrane</keyword>
<dbReference type="SUPFAM" id="SSF82866">
    <property type="entry name" value="Multidrug efflux transporter AcrB transmembrane domain"/>
    <property type="match status" value="2"/>
</dbReference>
<accession>A0A9N8EFI5</accession>
<feature type="domain" description="SSD" evidence="4">
    <location>
        <begin position="478"/>
        <end position="635"/>
    </location>
</feature>
<feature type="region of interest" description="Disordered" evidence="2">
    <location>
        <begin position="660"/>
        <end position="686"/>
    </location>
</feature>
<feature type="transmembrane region" description="Helical" evidence="3">
    <location>
        <begin position="239"/>
        <end position="257"/>
    </location>
</feature>
<proteinExistence type="inferred from homology"/>
<feature type="transmembrane region" description="Helical" evidence="3">
    <location>
        <begin position="944"/>
        <end position="966"/>
    </location>
</feature>
<dbReference type="Pfam" id="PF12349">
    <property type="entry name" value="Sterol-sensing"/>
    <property type="match status" value="1"/>
</dbReference>
<evidence type="ECO:0000313" key="6">
    <source>
        <dbReference type="Proteomes" id="UP001153069"/>
    </source>
</evidence>
<feature type="transmembrane region" description="Helical" evidence="3">
    <location>
        <begin position="479"/>
        <end position="498"/>
    </location>
</feature>
<dbReference type="PANTHER" id="PTHR10796">
    <property type="entry name" value="PATCHED-RELATED"/>
    <property type="match status" value="1"/>
</dbReference>
<feature type="transmembrane region" description="Helical" evidence="3">
    <location>
        <begin position="986"/>
        <end position="1007"/>
    </location>
</feature>
<comment type="similarity">
    <text evidence="1">Belongs to the patched family.</text>
</comment>
<dbReference type="OrthoDB" id="190529at2759"/>
<dbReference type="EMBL" id="CAICTM010001017">
    <property type="protein sequence ID" value="CAB9519465.1"/>
    <property type="molecule type" value="Genomic_DNA"/>
</dbReference>
<feature type="transmembrane region" description="Helical" evidence="3">
    <location>
        <begin position="607"/>
        <end position="635"/>
    </location>
</feature>
<dbReference type="Gene3D" id="1.20.1640.10">
    <property type="entry name" value="Multidrug efflux transporter AcrB transmembrane domain"/>
    <property type="match status" value="2"/>
</dbReference>
<feature type="transmembrane region" description="Helical" evidence="3">
    <location>
        <begin position="917"/>
        <end position="937"/>
    </location>
</feature>